<name>A0A8J2JKC5_9HEXA</name>
<sequence length="478" mass="55483">LCYIRLHNTVILVGNKVQSTNLFQTMRLLRIPKFYHPAFSRHHEVAHEHHFFNCWKLQEKYWTVHHPQAGNEIPRNKNIDCNQESVHEIYNSRLKRFEKRVKLLTKLQNYYGIFLRGLPPYQPHNRNVQINHIQVSCPSSRSFLTTATSSLTNKSSLSKIPVTNGKRVGKSKNKRRKLALSHNYEQTSTNYFFGDKKIIKIENINTRFAESAREVLQPCGQMGDFFQAESTNFPFELRPQQQQQHDESTDLSSLLFTPVCTSVICADQNNNLLKLRYSGVERESKKGEISRNTKEQKLKRAKQLCIVQKKLQQDQLRQTLEFNPELDKDWLVISRELCDYKGKMTTLKRTIQYIHDDEIIIHQSLERPFQHRKLQDSVQDISNFVESLNLLNDDDSKPNKGKKKHISPSEFTSIPSLPPAQIHQQRISELCHPDTIRANKMVNLDRINSFSLRPPSTKKNSSAAAKGKASICGELIEL</sequence>
<dbReference type="EMBL" id="CAJVCH010085006">
    <property type="protein sequence ID" value="CAG7721986.1"/>
    <property type="molecule type" value="Genomic_DNA"/>
</dbReference>
<proteinExistence type="predicted"/>
<organism evidence="2 3">
    <name type="scientific">Allacma fusca</name>
    <dbReference type="NCBI Taxonomy" id="39272"/>
    <lineage>
        <taxon>Eukaryota</taxon>
        <taxon>Metazoa</taxon>
        <taxon>Ecdysozoa</taxon>
        <taxon>Arthropoda</taxon>
        <taxon>Hexapoda</taxon>
        <taxon>Collembola</taxon>
        <taxon>Symphypleona</taxon>
        <taxon>Sminthuridae</taxon>
        <taxon>Allacma</taxon>
    </lineage>
</organism>
<gene>
    <name evidence="2" type="ORF">AFUS01_LOCUS11166</name>
</gene>
<reference evidence="2" key="1">
    <citation type="submission" date="2021-06" db="EMBL/GenBank/DDBJ databases">
        <authorList>
            <person name="Hodson N. C."/>
            <person name="Mongue J. A."/>
            <person name="Jaron S. K."/>
        </authorList>
    </citation>
    <scope>NUCLEOTIDE SEQUENCE</scope>
</reference>
<evidence type="ECO:0000313" key="2">
    <source>
        <dbReference type="EMBL" id="CAG7721986.1"/>
    </source>
</evidence>
<evidence type="ECO:0000256" key="1">
    <source>
        <dbReference type="SAM" id="MobiDB-lite"/>
    </source>
</evidence>
<comment type="caution">
    <text evidence="2">The sequence shown here is derived from an EMBL/GenBank/DDBJ whole genome shotgun (WGS) entry which is preliminary data.</text>
</comment>
<evidence type="ECO:0000313" key="3">
    <source>
        <dbReference type="Proteomes" id="UP000708208"/>
    </source>
</evidence>
<feature type="region of interest" description="Disordered" evidence="1">
    <location>
        <begin position="392"/>
        <end position="415"/>
    </location>
</feature>
<dbReference type="Proteomes" id="UP000708208">
    <property type="component" value="Unassembled WGS sequence"/>
</dbReference>
<protein>
    <submittedName>
        <fullName evidence="2">Uncharacterized protein</fullName>
    </submittedName>
</protein>
<keyword evidence="3" id="KW-1185">Reference proteome</keyword>
<dbReference type="AlphaFoldDB" id="A0A8J2JKC5"/>
<feature type="non-terminal residue" evidence="2">
    <location>
        <position position="1"/>
    </location>
</feature>
<accession>A0A8J2JKC5</accession>